<evidence type="ECO:0000259" key="8">
    <source>
        <dbReference type="Pfam" id="PF12680"/>
    </source>
</evidence>
<keyword evidence="5" id="KW-0804">Transcription</keyword>
<evidence type="ECO:0000256" key="5">
    <source>
        <dbReference type="ARBA" id="ARBA00023163"/>
    </source>
</evidence>
<evidence type="ECO:0000256" key="2">
    <source>
        <dbReference type="ARBA" id="ARBA00011344"/>
    </source>
</evidence>
<dbReference type="Pfam" id="PF04542">
    <property type="entry name" value="Sigma70_r2"/>
    <property type="match status" value="1"/>
</dbReference>
<accession>A0A7K3LZ11</accession>
<evidence type="ECO:0000259" key="6">
    <source>
        <dbReference type="Pfam" id="PF04542"/>
    </source>
</evidence>
<dbReference type="InterPro" id="IPR013324">
    <property type="entry name" value="RNA_pol_sigma_r3/r4-like"/>
</dbReference>
<dbReference type="Proteomes" id="UP000460435">
    <property type="component" value="Unassembled WGS sequence"/>
</dbReference>
<dbReference type="GO" id="GO:0006352">
    <property type="term" value="P:DNA-templated transcription initiation"/>
    <property type="evidence" value="ECO:0007669"/>
    <property type="project" value="InterPro"/>
</dbReference>
<dbReference type="NCBIfam" id="TIGR02960">
    <property type="entry name" value="SigX5"/>
    <property type="match status" value="1"/>
</dbReference>
<dbReference type="SUPFAM" id="SSF54427">
    <property type="entry name" value="NTF2-like"/>
    <property type="match status" value="1"/>
</dbReference>
<dbReference type="PANTHER" id="PTHR30173:SF36">
    <property type="entry name" value="ECF RNA POLYMERASE SIGMA FACTOR SIGJ"/>
    <property type="match status" value="1"/>
</dbReference>
<protein>
    <submittedName>
        <fullName evidence="9">Sigma-70 family RNA polymerase sigma factor</fullName>
    </submittedName>
</protein>
<evidence type="ECO:0000256" key="4">
    <source>
        <dbReference type="ARBA" id="ARBA00023082"/>
    </source>
</evidence>
<dbReference type="Pfam" id="PF08281">
    <property type="entry name" value="Sigma70_r4_2"/>
    <property type="match status" value="1"/>
</dbReference>
<sequence length="332" mass="36512">MSEGQPSESVVPNEWERYRVELTGYCYRMLGSPFDAEDAVQETFLRAWRSLSTFDESRSSPRTWLYRIATNLCLDMLKSATRRRELAVDMGPAFPLGPDLGTPLPEDSWVLPITDTLALPRTADPLGQTMLRESIRLAFVAALQLLPPRQRAVLILRDVLSYAASEVAGILETTTASVNSALQRARATLADSQPGSARLDPASEDLLTRYCEAFENDDIDALVALLHEDGTTSMPPYPWWLRGRAAIEAALRAAGNPCAGSRLVPVRANGTTAVAQYSPDGEGHLRPFGLTVIEWLDGKAFAQTTFLVEAPRLFRMFGLTDEFHGAASYTST</sequence>
<evidence type="ECO:0000313" key="9">
    <source>
        <dbReference type="EMBL" id="NDL56239.1"/>
    </source>
</evidence>
<dbReference type="InterPro" id="IPR014305">
    <property type="entry name" value="RNA_pol_sigma-G_actinobac"/>
</dbReference>
<dbReference type="InterPro" id="IPR036388">
    <property type="entry name" value="WH-like_DNA-bd_sf"/>
</dbReference>
<evidence type="ECO:0000259" key="7">
    <source>
        <dbReference type="Pfam" id="PF08281"/>
    </source>
</evidence>
<evidence type="ECO:0000313" key="10">
    <source>
        <dbReference type="Proteomes" id="UP000460435"/>
    </source>
</evidence>
<dbReference type="Gene3D" id="3.10.450.50">
    <property type="match status" value="1"/>
</dbReference>
<dbReference type="SUPFAM" id="SSF88946">
    <property type="entry name" value="Sigma2 domain of RNA polymerase sigma factors"/>
    <property type="match status" value="1"/>
</dbReference>
<dbReference type="Gene3D" id="1.10.10.10">
    <property type="entry name" value="Winged helix-like DNA-binding domain superfamily/Winged helix DNA-binding domain"/>
    <property type="match status" value="1"/>
</dbReference>
<dbReference type="AlphaFoldDB" id="A0A7K3LZ11"/>
<dbReference type="InterPro" id="IPR013325">
    <property type="entry name" value="RNA_pol_sigma_r2"/>
</dbReference>
<dbReference type="GO" id="GO:0003677">
    <property type="term" value="F:DNA binding"/>
    <property type="evidence" value="ECO:0007669"/>
    <property type="project" value="InterPro"/>
</dbReference>
<reference evidence="9 10" key="1">
    <citation type="submission" date="2019-11" db="EMBL/GenBank/DDBJ databases">
        <authorList>
            <person name="Li X.-J."/>
            <person name="Feng X.-M."/>
        </authorList>
    </citation>
    <scope>NUCLEOTIDE SEQUENCE [LARGE SCALE GENOMIC DNA]</scope>
    <source>
        <strain evidence="9 10">XMNu-373</strain>
    </source>
</reference>
<dbReference type="NCBIfam" id="TIGR02937">
    <property type="entry name" value="sigma70-ECF"/>
    <property type="match status" value="1"/>
</dbReference>
<dbReference type="NCBIfam" id="NF006089">
    <property type="entry name" value="PRK08241.1"/>
    <property type="match status" value="1"/>
</dbReference>
<dbReference type="InterPro" id="IPR013249">
    <property type="entry name" value="RNA_pol_sigma70_r4_t2"/>
</dbReference>
<evidence type="ECO:0000256" key="3">
    <source>
        <dbReference type="ARBA" id="ARBA00023015"/>
    </source>
</evidence>
<dbReference type="SUPFAM" id="SSF88659">
    <property type="entry name" value="Sigma3 and sigma4 domains of RNA polymerase sigma factors"/>
    <property type="match status" value="1"/>
</dbReference>
<dbReference type="InterPro" id="IPR014284">
    <property type="entry name" value="RNA_pol_sigma-70_dom"/>
</dbReference>
<comment type="similarity">
    <text evidence="1">Belongs to the sigma-70 factor family. ECF subfamily.</text>
</comment>
<dbReference type="GO" id="GO:0016987">
    <property type="term" value="F:sigma factor activity"/>
    <property type="evidence" value="ECO:0007669"/>
    <property type="project" value="UniProtKB-KW"/>
</dbReference>
<dbReference type="InterPro" id="IPR037401">
    <property type="entry name" value="SnoaL-like"/>
</dbReference>
<dbReference type="PANTHER" id="PTHR30173">
    <property type="entry name" value="SIGMA 19 FACTOR"/>
    <property type="match status" value="1"/>
</dbReference>
<organism evidence="9 10">
    <name type="scientific">Phytoactinopolyspora mesophila</name>
    <dbReference type="NCBI Taxonomy" id="2650750"/>
    <lineage>
        <taxon>Bacteria</taxon>
        <taxon>Bacillati</taxon>
        <taxon>Actinomycetota</taxon>
        <taxon>Actinomycetes</taxon>
        <taxon>Jiangellales</taxon>
        <taxon>Jiangellaceae</taxon>
        <taxon>Phytoactinopolyspora</taxon>
    </lineage>
</organism>
<dbReference type="InterPro" id="IPR032710">
    <property type="entry name" value="NTF2-like_dom_sf"/>
</dbReference>
<feature type="domain" description="RNA polymerase sigma factor 70 region 4 type 2" evidence="7">
    <location>
        <begin position="137"/>
        <end position="189"/>
    </location>
</feature>
<proteinExistence type="inferred from homology"/>
<dbReference type="Pfam" id="PF12680">
    <property type="entry name" value="SnoaL_2"/>
    <property type="match status" value="1"/>
</dbReference>
<keyword evidence="3" id="KW-0805">Transcription regulation</keyword>
<feature type="domain" description="RNA polymerase sigma-70 region 2" evidence="6">
    <location>
        <begin position="16"/>
        <end position="83"/>
    </location>
</feature>
<feature type="domain" description="SnoaL-like" evidence="8">
    <location>
        <begin position="208"/>
        <end position="284"/>
    </location>
</feature>
<dbReference type="CDD" id="cd06171">
    <property type="entry name" value="Sigma70_r4"/>
    <property type="match status" value="1"/>
</dbReference>
<keyword evidence="4" id="KW-0731">Sigma factor</keyword>
<dbReference type="InterPro" id="IPR052704">
    <property type="entry name" value="ECF_Sigma-70_Domain"/>
</dbReference>
<comment type="subunit">
    <text evidence="2">Interacts transiently with the RNA polymerase catalytic core formed by RpoA, RpoB, RpoC and RpoZ (2 alpha, 1 beta, 1 beta' and 1 omega subunit) to form the RNA polymerase holoenzyme that can initiate transcription.</text>
</comment>
<gene>
    <name evidence="9" type="ORF">F7O44_04045</name>
</gene>
<dbReference type="InterPro" id="IPR007627">
    <property type="entry name" value="RNA_pol_sigma70_r2"/>
</dbReference>
<comment type="caution">
    <text evidence="9">The sequence shown here is derived from an EMBL/GenBank/DDBJ whole genome shotgun (WGS) entry which is preliminary data.</text>
</comment>
<evidence type="ECO:0000256" key="1">
    <source>
        <dbReference type="ARBA" id="ARBA00010641"/>
    </source>
</evidence>
<dbReference type="Gene3D" id="1.10.1740.10">
    <property type="match status" value="1"/>
</dbReference>
<dbReference type="RefSeq" id="WP_162448855.1">
    <property type="nucleotide sequence ID" value="NZ_WLZY01000001.1"/>
</dbReference>
<name>A0A7K3LZ11_9ACTN</name>
<keyword evidence="10" id="KW-1185">Reference proteome</keyword>
<dbReference type="EMBL" id="WLZY01000001">
    <property type="protein sequence ID" value="NDL56239.1"/>
    <property type="molecule type" value="Genomic_DNA"/>
</dbReference>